<reference evidence="1" key="1">
    <citation type="submission" date="2020-02" db="EMBL/GenBank/DDBJ databases">
        <authorList>
            <person name="Meier V. D."/>
        </authorList>
    </citation>
    <scope>NUCLEOTIDE SEQUENCE</scope>
    <source>
        <strain evidence="1">AVDCRST_MAG82</strain>
    </source>
</reference>
<sequence length="108" mass="11433">MRSHSERSASFVFIGADANTGSLEGAVGLDERGFVLTGEALDRSALDGDLWQEFSRERYLLETSLPGVFAAGDARAGSIKRVTSAVGEGSMAVRLVHQYLAEAGVQNA</sequence>
<proteinExistence type="predicted"/>
<dbReference type="Gene3D" id="3.50.50.60">
    <property type="entry name" value="FAD/NAD(P)-binding domain"/>
    <property type="match status" value="1"/>
</dbReference>
<organism evidence="1">
    <name type="scientific">uncultured Rubrobacteraceae bacterium</name>
    <dbReference type="NCBI Taxonomy" id="349277"/>
    <lineage>
        <taxon>Bacteria</taxon>
        <taxon>Bacillati</taxon>
        <taxon>Actinomycetota</taxon>
        <taxon>Rubrobacteria</taxon>
        <taxon>Rubrobacterales</taxon>
        <taxon>Rubrobacteraceae</taxon>
        <taxon>environmental samples</taxon>
    </lineage>
</organism>
<evidence type="ECO:0000313" key="1">
    <source>
        <dbReference type="EMBL" id="CAA9397188.1"/>
    </source>
</evidence>
<protein>
    <submittedName>
        <fullName evidence="1">Thioredoxin reductase</fullName>
        <ecNumber evidence="1">1.8.1.9</ecNumber>
    </submittedName>
</protein>
<dbReference type="InterPro" id="IPR036188">
    <property type="entry name" value="FAD/NAD-bd_sf"/>
</dbReference>
<dbReference type="AlphaFoldDB" id="A0A6J4NVY5"/>
<accession>A0A6J4NVY5</accession>
<gene>
    <name evidence="1" type="ORF">AVDCRST_MAG82-2</name>
</gene>
<dbReference type="GO" id="GO:0004791">
    <property type="term" value="F:thioredoxin-disulfide reductase (NADPH) activity"/>
    <property type="evidence" value="ECO:0007669"/>
    <property type="project" value="UniProtKB-EC"/>
</dbReference>
<keyword evidence="1" id="KW-0560">Oxidoreductase</keyword>
<dbReference type="EC" id="1.8.1.9" evidence="1"/>
<dbReference type="EMBL" id="CADCVA010000001">
    <property type="protein sequence ID" value="CAA9397188.1"/>
    <property type="molecule type" value="Genomic_DNA"/>
</dbReference>
<dbReference type="SUPFAM" id="SSF51905">
    <property type="entry name" value="FAD/NAD(P)-binding domain"/>
    <property type="match status" value="1"/>
</dbReference>
<name>A0A6J4NVY5_9ACTN</name>